<dbReference type="Pfam" id="PF00196">
    <property type="entry name" value="GerE"/>
    <property type="match status" value="2"/>
</dbReference>
<feature type="domain" description="HTH luxR-type" evidence="4">
    <location>
        <begin position="137"/>
        <end position="202"/>
    </location>
</feature>
<comment type="caution">
    <text evidence="5">The sequence shown here is derived from an EMBL/GenBank/DDBJ whole genome shotgun (WGS) entry which is preliminary data.</text>
</comment>
<dbReference type="PRINTS" id="PR00038">
    <property type="entry name" value="HTHLUXR"/>
</dbReference>
<sequence>MPPQDGSSAPALPGPAAAIRPRVVVQCRDRMLGDALVEWCGRQTPFVAVGPAADGAALLRLCRTHRPVLVVLDAEGGACEALAQLPPPRPYVIGLRSSRCPRGSVSASAFNQLIDRSGGLPPLAAALHAFLAHPVVTGTAYYRLTAREAEVLSLLGTGLRTAEIAVLLGLSPRTVDNHRRRIYAKLGVQCVSHAVAAAASAGLLPPPAILPQPVPLTPRERQILELADRGLSTKQTARVLLVSAKTVENTWRHLYGKLGVHGRAQALAIVHSWGGSPDAAPVDPQSS</sequence>
<dbReference type="PROSITE" id="PS50043">
    <property type="entry name" value="HTH_LUXR_2"/>
    <property type="match status" value="2"/>
</dbReference>
<keyword evidence="6" id="KW-1185">Reference proteome</keyword>
<evidence type="ECO:0000259" key="4">
    <source>
        <dbReference type="PROSITE" id="PS50043"/>
    </source>
</evidence>
<dbReference type="Proteomes" id="UP001499854">
    <property type="component" value="Unassembled WGS sequence"/>
</dbReference>
<feature type="domain" description="HTH luxR-type" evidence="4">
    <location>
        <begin position="209"/>
        <end position="274"/>
    </location>
</feature>
<evidence type="ECO:0000256" key="1">
    <source>
        <dbReference type="ARBA" id="ARBA00023015"/>
    </source>
</evidence>
<dbReference type="EMBL" id="BAAAQM010000028">
    <property type="protein sequence ID" value="GAA1981575.1"/>
    <property type="molecule type" value="Genomic_DNA"/>
</dbReference>
<dbReference type="InterPro" id="IPR016032">
    <property type="entry name" value="Sig_transdc_resp-reg_C-effctor"/>
</dbReference>
<dbReference type="InterPro" id="IPR000792">
    <property type="entry name" value="Tscrpt_reg_LuxR_C"/>
</dbReference>
<evidence type="ECO:0000256" key="2">
    <source>
        <dbReference type="ARBA" id="ARBA00023125"/>
    </source>
</evidence>
<dbReference type="CDD" id="cd06170">
    <property type="entry name" value="LuxR_C_like"/>
    <property type="match status" value="2"/>
</dbReference>
<evidence type="ECO:0000256" key="3">
    <source>
        <dbReference type="ARBA" id="ARBA00023163"/>
    </source>
</evidence>
<evidence type="ECO:0000313" key="6">
    <source>
        <dbReference type="Proteomes" id="UP001499854"/>
    </source>
</evidence>
<dbReference type="PROSITE" id="PS00622">
    <property type="entry name" value="HTH_LUXR_1"/>
    <property type="match status" value="1"/>
</dbReference>
<dbReference type="PANTHER" id="PTHR44688:SF16">
    <property type="entry name" value="DNA-BINDING TRANSCRIPTIONAL ACTIVATOR DEVR_DOSR"/>
    <property type="match status" value="1"/>
</dbReference>
<dbReference type="InterPro" id="IPR036388">
    <property type="entry name" value="WH-like_DNA-bd_sf"/>
</dbReference>
<evidence type="ECO:0000313" key="5">
    <source>
        <dbReference type="EMBL" id="GAA1981575.1"/>
    </source>
</evidence>
<reference evidence="6" key="1">
    <citation type="journal article" date="2019" name="Int. J. Syst. Evol. Microbiol.">
        <title>The Global Catalogue of Microorganisms (GCM) 10K type strain sequencing project: providing services to taxonomists for standard genome sequencing and annotation.</title>
        <authorList>
            <consortium name="The Broad Institute Genomics Platform"/>
            <consortium name="The Broad Institute Genome Sequencing Center for Infectious Disease"/>
            <person name="Wu L."/>
            <person name="Ma J."/>
        </authorList>
    </citation>
    <scope>NUCLEOTIDE SEQUENCE [LARGE SCALE GENOMIC DNA]</scope>
    <source>
        <strain evidence="6">JCM 16013</strain>
    </source>
</reference>
<dbReference type="Gene3D" id="1.10.10.10">
    <property type="entry name" value="Winged helix-like DNA-binding domain superfamily/Winged helix DNA-binding domain"/>
    <property type="match status" value="2"/>
</dbReference>
<name>A0ABP5DNC9_9ACTN</name>
<accession>A0ABP5DNC9</accession>
<organism evidence="5 6">
    <name type="scientific">Catenulispora subtropica</name>
    <dbReference type="NCBI Taxonomy" id="450798"/>
    <lineage>
        <taxon>Bacteria</taxon>
        <taxon>Bacillati</taxon>
        <taxon>Actinomycetota</taxon>
        <taxon>Actinomycetes</taxon>
        <taxon>Catenulisporales</taxon>
        <taxon>Catenulisporaceae</taxon>
        <taxon>Catenulispora</taxon>
    </lineage>
</organism>
<keyword evidence="2" id="KW-0238">DNA-binding</keyword>
<dbReference type="SUPFAM" id="SSF46894">
    <property type="entry name" value="C-terminal effector domain of the bipartite response regulators"/>
    <property type="match status" value="2"/>
</dbReference>
<proteinExistence type="predicted"/>
<dbReference type="SMART" id="SM00421">
    <property type="entry name" value="HTH_LUXR"/>
    <property type="match status" value="2"/>
</dbReference>
<keyword evidence="3" id="KW-0804">Transcription</keyword>
<gene>
    <name evidence="5" type="ORF">GCM10009838_48570</name>
</gene>
<dbReference type="RefSeq" id="WP_344659398.1">
    <property type="nucleotide sequence ID" value="NZ_BAAAQM010000028.1"/>
</dbReference>
<protein>
    <recommendedName>
        <fullName evidence="4">HTH luxR-type domain-containing protein</fullName>
    </recommendedName>
</protein>
<dbReference type="PANTHER" id="PTHR44688">
    <property type="entry name" value="DNA-BINDING TRANSCRIPTIONAL ACTIVATOR DEVR_DOSR"/>
    <property type="match status" value="1"/>
</dbReference>
<keyword evidence="1" id="KW-0805">Transcription regulation</keyword>